<dbReference type="PANTHER" id="PTHR30026:SF20">
    <property type="entry name" value="OUTER MEMBRANE PROTEIN TOLC"/>
    <property type="match status" value="1"/>
</dbReference>
<dbReference type="GO" id="GO:0009279">
    <property type="term" value="C:cell outer membrane"/>
    <property type="evidence" value="ECO:0007669"/>
    <property type="project" value="UniProtKB-SubCell"/>
</dbReference>
<keyword evidence="7" id="KW-0998">Cell outer membrane</keyword>
<evidence type="ECO:0000256" key="7">
    <source>
        <dbReference type="ARBA" id="ARBA00023237"/>
    </source>
</evidence>
<evidence type="ECO:0000256" key="1">
    <source>
        <dbReference type="ARBA" id="ARBA00004442"/>
    </source>
</evidence>
<name>A0A521E6G2_9SPHI</name>
<evidence type="ECO:0000313" key="9">
    <source>
        <dbReference type="EMBL" id="SMO79475.1"/>
    </source>
</evidence>
<evidence type="ECO:0000256" key="2">
    <source>
        <dbReference type="ARBA" id="ARBA00007613"/>
    </source>
</evidence>
<dbReference type="PANTHER" id="PTHR30026">
    <property type="entry name" value="OUTER MEMBRANE PROTEIN TOLC"/>
    <property type="match status" value="1"/>
</dbReference>
<evidence type="ECO:0000256" key="3">
    <source>
        <dbReference type="ARBA" id="ARBA00022448"/>
    </source>
</evidence>
<dbReference type="GO" id="GO:0015562">
    <property type="term" value="F:efflux transmembrane transporter activity"/>
    <property type="evidence" value="ECO:0007669"/>
    <property type="project" value="InterPro"/>
</dbReference>
<dbReference type="InterPro" id="IPR051906">
    <property type="entry name" value="TolC-like"/>
</dbReference>
<keyword evidence="3" id="KW-0813">Transport</keyword>
<proteinExistence type="inferred from homology"/>
<dbReference type="InterPro" id="IPR003423">
    <property type="entry name" value="OMP_efflux"/>
</dbReference>
<evidence type="ECO:0000313" key="10">
    <source>
        <dbReference type="Proteomes" id="UP000320300"/>
    </source>
</evidence>
<feature type="chain" id="PRO_5021822827" evidence="8">
    <location>
        <begin position="22"/>
        <end position="226"/>
    </location>
</feature>
<dbReference type="GO" id="GO:1990281">
    <property type="term" value="C:efflux pump complex"/>
    <property type="evidence" value="ECO:0007669"/>
    <property type="project" value="TreeGrafter"/>
</dbReference>
<dbReference type="Pfam" id="PF02321">
    <property type="entry name" value="OEP"/>
    <property type="match status" value="1"/>
</dbReference>
<dbReference type="GO" id="GO:0015288">
    <property type="term" value="F:porin activity"/>
    <property type="evidence" value="ECO:0007669"/>
    <property type="project" value="TreeGrafter"/>
</dbReference>
<reference evidence="9 10" key="1">
    <citation type="submission" date="2017-05" db="EMBL/GenBank/DDBJ databases">
        <authorList>
            <person name="Varghese N."/>
            <person name="Submissions S."/>
        </authorList>
    </citation>
    <scope>NUCLEOTIDE SEQUENCE [LARGE SCALE GENOMIC DNA]</scope>
    <source>
        <strain evidence="9 10">DSM 19036</strain>
    </source>
</reference>
<keyword evidence="4" id="KW-1134">Transmembrane beta strand</keyword>
<organism evidence="9 10">
    <name type="scientific">Pedobacter westerhofensis</name>
    <dbReference type="NCBI Taxonomy" id="425512"/>
    <lineage>
        <taxon>Bacteria</taxon>
        <taxon>Pseudomonadati</taxon>
        <taxon>Bacteroidota</taxon>
        <taxon>Sphingobacteriia</taxon>
        <taxon>Sphingobacteriales</taxon>
        <taxon>Sphingobacteriaceae</taxon>
        <taxon>Pedobacter</taxon>
    </lineage>
</organism>
<dbReference type="RefSeq" id="WP_142528935.1">
    <property type="nucleotide sequence ID" value="NZ_CBCSJO010000007.1"/>
</dbReference>
<protein>
    <submittedName>
        <fullName evidence="9">Outer membrane efflux protein</fullName>
    </submittedName>
</protein>
<keyword evidence="8" id="KW-0732">Signal</keyword>
<gene>
    <name evidence="9" type="ORF">SAMN06265348_10799</name>
</gene>
<keyword evidence="6" id="KW-0472">Membrane</keyword>
<dbReference type="Gene3D" id="1.20.1600.10">
    <property type="entry name" value="Outer membrane efflux proteins (OEP)"/>
    <property type="match status" value="1"/>
</dbReference>
<evidence type="ECO:0000256" key="6">
    <source>
        <dbReference type="ARBA" id="ARBA00023136"/>
    </source>
</evidence>
<evidence type="ECO:0000256" key="4">
    <source>
        <dbReference type="ARBA" id="ARBA00022452"/>
    </source>
</evidence>
<evidence type="ECO:0000256" key="8">
    <source>
        <dbReference type="SAM" id="SignalP"/>
    </source>
</evidence>
<dbReference type="EMBL" id="FXTN01000007">
    <property type="protein sequence ID" value="SMO79475.1"/>
    <property type="molecule type" value="Genomic_DNA"/>
</dbReference>
<accession>A0A521E6G2</accession>
<evidence type="ECO:0000256" key="5">
    <source>
        <dbReference type="ARBA" id="ARBA00022692"/>
    </source>
</evidence>
<keyword evidence="5" id="KW-0812">Transmembrane</keyword>
<keyword evidence="10" id="KW-1185">Reference proteome</keyword>
<dbReference type="OrthoDB" id="793488at2"/>
<feature type="signal peptide" evidence="8">
    <location>
        <begin position="1"/>
        <end position="21"/>
    </location>
</feature>
<dbReference type="AlphaFoldDB" id="A0A521E6G2"/>
<comment type="subcellular location">
    <subcellularLocation>
        <location evidence="1">Cell outer membrane</location>
    </subcellularLocation>
</comment>
<dbReference type="SUPFAM" id="SSF56954">
    <property type="entry name" value="Outer membrane efflux proteins (OEP)"/>
    <property type="match status" value="1"/>
</dbReference>
<dbReference type="Proteomes" id="UP000320300">
    <property type="component" value="Unassembled WGS sequence"/>
</dbReference>
<sequence length="226" mass="25524">MKRISALSFFIIVLFTLQTSAQTSIMGDINYPTLEKYIALAKQNYTKIKITGAQAASTKTGIAIAQVSYLDIFQASYYYRPNDQPVVNGTNPYTVNGWQFSLNFNLGLFLQKPFMVKKAKADYRVAQLQNEDMMLTTESEVKRRYFAYLQAISQLKIKTQGAQDSKSISETSRHKFERGELSLDLYNASRMMVSSAAADQIQSEVNYLNAKDALEEIIGQKLSDVK</sequence>
<comment type="similarity">
    <text evidence="2">Belongs to the outer membrane factor (OMF) (TC 1.B.17) family.</text>
</comment>